<dbReference type="SUPFAM" id="SSF52266">
    <property type="entry name" value="SGNH hydrolase"/>
    <property type="match status" value="1"/>
</dbReference>
<dbReference type="CDD" id="cd00229">
    <property type="entry name" value="SGNH_hydrolase"/>
    <property type="match status" value="1"/>
</dbReference>
<dbReference type="GO" id="GO:0005615">
    <property type="term" value="C:extracellular space"/>
    <property type="evidence" value="ECO:0007669"/>
    <property type="project" value="TreeGrafter"/>
</dbReference>
<dbReference type="PROSITE" id="PS51162">
    <property type="entry name" value="THYROGLOBULIN_1_2"/>
    <property type="match status" value="2"/>
</dbReference>
<gene>
    <name evidence="6" type="ORF">PACLA_8A013751</name>
</gene>
<keyword evidence="3" id="KW-0677">Repeat</keyword>
<evidence type="ECO:0000256" key="2">
    <source>
        <dbReference type="ARBA" id="ARBA00022525"/>
    </source>
</evidence>
<feature type="disulfide bond" evidence="5">
    <location>
        <begin position="441"/>
        <end position="448"/>
    </location>
</feature>
<dbReference type="Pfam" id="PF13472">
    <property type="entry name" value="Lipase_GDSL_2"/>
    <property type="match status" value="1"/>
</dbReference>
<dbReference type="SUPFAM" id="SSF57610">
    <property type="entry name" value="Thyroglobulin type-1 domain"/>
    <property type="match status" value="2"/>
</dbReference>
<dbReference type="PROSITE" id="PS00484">
    <property type="entry name" value="THYROGLOBULIN_1_1"/>
    <property type="match status" value="1"/>
</dbReference>
<accession>A0A7D9EVN7</accession>
<dbReference type="InterPro" id="IPR036857">
    <property type="entry name" value="Thyroglobulin_1_sf"/>
</dbReference>
<dbReference type="AlphaFoldDB" id="A0A7D9EVN7"/>
<dbReference type="EMBL" id="CACRXK020010449">
    <property type="protein sequence ID" value="CAB4019427.1"/>
    <property type="molecule type" value="Genomic_DNA"/>
</dbReference>
<dbReference type="InterPro" id="IPR013830">
    <property type="entry name" value="SGNH_hydro"/>
</dbReference>
<dbReference type="InterPro" id="IPR051950">
    <property type="entry name" value="Dev_reg/Prot_inhib"/>
</dbReference>
<dbReference type="Gene3D" id="3.40.50.1110">
    <property type="entry name" value="SGNH hydrolase"/>
    <property type="match status" value="1"/>
</dbReference>
<keyword evidence="4 5" id="KW-1015">Disulfide bond</keyword>
<evidence type="ECO:0000313" key="6">
    <source>
        <dbReference type="EMBL" id="CAB4019427.1"/>
    </source>
</evidence>
<evidence type="ECO:0000256" key="4">
    <source>
        <dbReference type="ARBA" id="ARBA00023157"/>
    </source>
</evidence>
<dbReference type="PANTHER" id="PTHR12352">
    <property type="entry name" value="SECRETED MODULAR CALCIUM-BINDING PROTEIN"/>
    <property type="match status" value="1"/>
</dbReference>
<name>A0A7D9EVN7_PARCT</name>
<organism evidence="6 7">
    <name type="scientific">Paramuricea clavata</name>
    <name type="common">Red gorgonian</name>
    <name type="synonym">Violescent sea-whip</name>
    <dbReference type="NCBI Taxonomy" id="317549"/>
    <lineage>
        <taxon>Eukaryota</taxon>
        <taxon>Metazoa</taxon>
        <taxon>Cnidaria</taxon>
        <taxon>Anthozoa</taxon>
        <taxon>Octocorallia</taxon>
        <taxon>Malacalcyonacea</taxon>
        <taxon>Plexauridae</taxon>
        <taxon>Paramuricea</taxon>
    </lineage>
</organism>
<reference evidence="6" key="1">
    <citation type="submission" date="2020-04" db="EMBL/GenBank/DDBJ databases">
        <authorList>
            <person name="Alioto T."/>
            <person name="Alioto T."/>
            <person name="Gomez Garrido J."/>
        </authorList>
    </citation>
    <scope>NUCLEOTIDE SEQUENCE</scope>
    <source>
        <strain evidence="6">A484AB</strain>
    </source>
</reference>
<dbReference type="Pfam" id="PF00086">
    <property type="entry name" value="Thyroglobulin_1"/>
    <property type="match status" value="2"/>
</dbReference>
<keyword evidence="7" id="KW-1185">Reference proteome</keyword>
<dbReference type="OrthoDB" id="5987456at2759"/>
<evidence type="ECO:0000313" key="7">
    <source>
        <dbReference type="Proteomes" id="UP001152795"/>
    </source>
</evidence>
<dbReference type="Gene3D" id="4.10.800.10">
    <property type="entry name" value="Thyroglobulin type-1"/>
    <property type="match status" value="2"/>
</dbReference>
<protein>
    <submittedName>
        <fullName evidence="6">Uncharacterized protein</fullName>
    </submittedName>
</protein>
<evidence type="ECO:0000256" key="5">
    <source>
        <dbReference type="PROSITE-ProRule" id="PRU00500"/>
    </source>
</evidence>
<evidence type="ECO:0000256" key="3">
    <source>
        <dbReference type="ARBA" id="ARBA00022737"/>
    </source>
</evidence>
<dbReference type="InterPro" id="IPR000716">
    <property type="entry name" value="Thyroglobulin_1"/>
</dbReference>
<dbReference type="Proteomes" id="UP001152795">
    <property type="component" value="Unassembled WGS sequence"/>
</dbReference>
<dbReference type="PANTHER" id="PTHR12352:SF3">
    <property type="entry name" value="NIDOGEN-2"/>
    <property type="match status" value="1"/>
</dbReference>
<proteinExistence type="predicted"/>
<dbReference type="InterPro" id="IPR036514">
    <property type="entry name" value="SGNH_hydro_sf"/>
</dbReference>
<comment type="caution">
    <text evidence="6">The sequence shown here is derived from an EMBL/GenBank/DDBJ whole genome shotgun (WGS) entry which is preliminary data.</text>
</comment>
<comment type="subcellular location">
    <subcellularLocation>
        <location evidence="1">Secreted</location>
    </subcellularLocation>
</comment>
<keyword evidence="2" id="KW-0964">Secreted</keyword>
<evidence type="ECO:0000256" key="1">
    <source>
        <dbReference type="ARBA" id="ARBA00004613"/>
    </source>
</evidence>
<dbReference type="SMART" id="SM00211">
    <property type="entry name" value="TY"/>
    <property type="match status" value="2"/>
</dbReference>
<comment type="caution">
    <text evidence="5">Lacks conserved residue(s) required for the propagation of feature annotation.</text>
</comment>
<dbReference type="CDD" id="cd00191">
    <property type="entry name" value="TY"/>
    <property type="match status" value="2"/>
</dbReference>
<sequence length="472" mass="53202">MAVSSTGNDIPKVLILGHSFVRRLRSDLHARFDERAAKNFDLQGTAEIFMHGVGGRTVPKLRKMDMGVITRISPDIVILDIGTNDLALAPPEVVGSDIEELVRSLVAEYSVRAVVLCQVTPRATNKGSNFNERAKLLNQYTRVVIEPIEQAICWTHRVEDSSYTLLFEELSYILRLRICLNFWLHTAGGAATQPELDVGVQFDCSVAAEDDSSGIPPSNVPPTTVQQLDPELVQSIVSTVAAENYNPMSRVTDMIEDLNWESLEVRRKKARLTLLYKLSRNRVDVETNNYLLKLKDPYNKLTTIEVMKVGRIETVIFLFLIFYETVKADSSCKKQRREVFLARRSTRSVRQYLPQCTTSGKYKPLQCGSEYCWCVDGNGKRVSDDMPAKRADSLICSFTKRKREMSACELELQEANDMPSGSVGVFYPACNPDGTYRAMQCNQSTGWCWCVDVNTGDQLDWETQDISELNCE</sequence>